<accession>A0A9D3MMA6</accession>
<dbReference type="PANTHER" id="PTHR21255">
    <property type="entry name" value="T-COMPLEX-ASSOCIATED-TESTIS-EXPRESSED 1/ DYNEIN LIGHT CHAIN"/>
    <property type="match status" value="1"/>
</dbReference>
<dbReference type="EMBL" id="JAFIRN010000004">
    <property type="protein sequence ID" value="KAG5851524.1"/>
    <property type="molecule type" value="Genomic_DNA"/>
</dbReference>
<proteinExistence type="inferred from homology"/>
<dbReference type="Gene3D" id="3.30.1140.40">
    <property type="entry name" value="Tctex-1"/>
    <property type="match status" value="1"/>
</dbReference>
<dbReference type="CDD" id="cd21459">
    <property type="entry name" value="DLC-like_TCTEX1D2"/>
    <property type="match status" value="1"/>
</dbReference>
<evidence type="ECO:0000256" key="1">
    <source>
        <dbReference type="ARBA" id="ARBA00005361"/>
    </source>
</evidence>
<dbReference type="Proteomes" id="UP001044222">
    <property type="component" value="Unassembled WGS sequence"/>
</dbReference>
<dbReference type="GO" id="GO:0007018">
    <property type="term" value="P:microtubule-based movement"/>
    <property type="evidence" value="ECO:0007669"/>
    <property type="project" value="TreeGrafter"/>
</dbReference>
<evidence type="ECO:0000313" key="3">
    <source>
        <dbReference type="Proteomes" id="UP001044222"/>
    </source>
</evidence>
<dbReference type="GO" id="GO:0005737">
    <property type="term" value="C:cytoplasm"/>
    <property type="evidence" value="ECO:0007669"/>
    <property type="project" value="TreeGrafter"/>
</dbReference>
<protein>
    <recommendedName>
        <fullName evidence="4">Tctex1 domain-containing protein 2</fullName>
    </recommendedName>
</protein>
<dbReference type="GO" id="GO:0005868">
    <property type="term" value="C:cytoplasmic dynein complex"/>
    <property type="evidence" value="ECO:0007669"/>
    <property type="project" value="TreeGrafter"/>
</dbReference>
<dbReference type="GO" id="GO:0045505">
    <property type="term" value="F:dynein intermediate chain binding"/>
    <property type="evidence" value="ECO:0007669"/>
    <property type="project" value="TreeGrafter"/>
</dbReference>
<evidence type="ECO:0000313" key="2">
    <source>
        <dbReference type="EMBL" id="KAG5851524.1"/>
    </source>
</evidence>
<dbReference type="InterPro" id="IPR038586">
    <property type="entry name" value="Tctex-1-like_sf"/>
</dbReference>
<name>A0A9D3MMA6_ANGAN</name>
<dbReference type="PANTHER" id="PTHR21255:SF7">
    <property type="entry name" value="DYNEIN LIGHT CHAIN TCTEX-TYPE PROTEIN 2B"/>
    <property type="match status" value="1"/>
</dbReference>
<evidence type="ECO:0008006" key="4">
    <source>
        <dbReference type="Google" id="ProtNLM"/>
    </source>
</evidence>
<dbReference type="FunFam" id="3.30.1140.40:FF:000003">
    <property type="entry name" value="tctex1 domain-containing protein 2"/>
    <property type="match status" value="1"/>
</dbReference>
<comment type="caution">
    <text evidence="2">The sequence shown here is derived from an EMBL/GenBank/DDBJ whole genome shotgun (WGS) entry which is preliminary data.</text>
</comment>
<gene>
    <name evidence="2" type="ORF">ANANG_G00094330</name>
</gene>
<dbReference type="InterPro" id="IPR005334">
    <property type="entry name" value="Tctex-1-like"/>
</dbReference>
<comment type="similarity">
    <text evidence="1">Belongs to the dynein light chain Tctex-type family.</text>
</comment>
<organism evidence="2 3">
    <name type="scientific">Anguilla anguilla</name>
    <name type="common">European freshwater eel</name>
    <name type="synonym">Muraena anguilla</name>
    <dbReference type="NCBI Taxonomy" id="7936"/>
    <lineage>
        <taxon>Eukaryota</taxon>
        <taxon>Metazoa</taxon>
        <taxon>Chordata</taxon>
        <taxon>Craniata</taxon>
        <taxon>Vertebrata</taxon>
        <taxon>Euteleostomi</taxon>
        <taxon>Actinopterygii</taxon>
        <taxon>Neopterygii</taxon>
        <taxon>Teleostei</taxon>
        <taxon>Anguilliformes</taxon>
        <taxon>Anguillidae</taxon>
        <taxon>Anguilla</taxon>
    </lineage>
</organism>
<reference evidence="2" key="1">
    <citation type="submission" date="2021-01" db="EMBL/GenBank/DDBJ databases">
        <title>A chromosome-scale assembly of European eel, Anguilla anguilla.</title>
        <authorList>
            <person name="Henkel C."/>
            <person name="Jong-Raadsen S.A."/>
            <person name="Dufour S."/>
            <person name="Weltzien F.-A."/>
            <person name="Palstra A.P."/>
            <person name="Pelster B."/>
            <person name="Spaink H.P."/>
            <person name="Van Den Thillart G.E."/>
            <person name="Jansen H."/>
            <person name="Zahm M."/>
            <person name="Klopp C."/>
            <person name="Cedric C."/>
            <person name="Louis A."/>
            <person name="Berthelot C."/>
            <person name="Parey E."/>
            <person name="Roest Crollius H."/>
            <person name="Montfort J."/>
            <person name="Robinson-Rechavi M."/>
            <person name="Bucao C."/>
            <person name="Bouchez O."/>
            <person name="Gislard M."/>
            <person name="Lluch J."/>
            <person name="Milhes M."/>
            <person name="Lampietro C."/>
            <person name="Lopez Roques C."/>
            <person name="Donnadieu C."/>
            <person name="Braasch I."/>
            <person name="Desvignes T."/>
            <person name="Postlethwait J."/>
            <person name="Bobe J."/>
            <person name="Guiguen Y."/>
            <person name="Dirks R."/>
        </authorList>
    </citation>
    <scope>NUCLEOTIDE SEQUENCE</scope>
    <source>
        <strain evidence="2">Tag_6206</strain>
        <tissue evidence="2">Liver</tissue>
    </source>
</reference>
<dbReference type="AlphaFoldDB" id="A0A9D3MMA6"/>
<sequence length="124" mass="14198">MEEPDTLEHTYIIRPNYQHKFKVGVVKECIREVLKEQLGGTSYNPQLISTQCRSVADCIKEKLKDLGFDRYKLVVQVVIGEQRGEGVKMAARCFWDADTDGHAQDMFMNDSLFCVAAAFGCFYY</sequence>
<dbReference type="Pfam" id="PF03645">
    <property type="entry name" value="Tctex-1"/>
    <property type="match status" value="1"/>
</dbReference>
<keyword evidence="3" id="KW-1185">Reference proteome</keyword>